<dbReference type="PANTHER" id="PTHR30462">
    <property type="entry name" value="INTERMEMBRANE TRANSPORT PROTEIN PQIB-RELATED"/>
    <property type="match status" value="1"/>
</dbReference>
<evidence type="ECO:0000256" key="2">
    <source>
        <dbReference type="ARBA" id="ARBA00022475"/>
    </source>
</evidence>
<sequence length="541" mass="60111">MKEEKKQDSDEVDLSKAKESKAHRFSLVWVIPIIAFIVFVILLWNNSLNKGPQITIKMPSAESVEEGKTLVKLHSVTVGRVTEIKLDDDYDSAVLTVQMAKDTEDLLNEDSLFWVVKPRVETTSISGLDTLISGSYIEMRRGKSDKMSATFSMLLDPPTDINNTKGIELILYSDGNKRLNPGDFVTYRGFNVGNVLSSSLDLDNKRIRYVIFIADPYTKLVDSNTRFWISSGIDVSIGTEGVNFNTESINNILRGGIAFDSFSSKKGEMLAPLSEHNLFKNQNEARIDSASSGILYAVMVENGLHKIKQGADVVFQGIKVGEVITAPWLENIDTIFTDYKQIPILIAINAYDSSNLNKIRESLDNKLKQGKLCASAVASSFISGNNQIELRYLSDSEKAVFADNKVYRNVNVIPYLKAGSLQNEISSFINRLEQFDVEGISNNVKTALASVTDAMKAFEKSNLDVNKSELIQRLTVAFTNFNETVKSYGPDSDTYKKLNATLKDLDRIVSELSLTATKIGNKPNSLIFGSDNKDPIPLKKQ</sequence>
<reference evidence="9 10" key="1">
    <citation type="submission" date="2011-01" db="EMBL/GenBank/DDBJ databases">
        <authorList>
            <person name="Weinstock G."/>
            <person name="Sodergren E."/>
            <person name="Clifton S."/>
            <person name="Fulton L."/>
            <person name="Fulton B."/>
            <person name="Courtney L."/>
            <person name="Fronick C."/>
            <person name="Harrison M."/>
            <person name="Strong C."/>
            <person name="Farmer C."/>
            <person name="Delahaunty K."/>
            <person name="Markovic C."/>
            <person name="Hall O."/>
            <person name="Minx P."/>
            <person name="Tomlinson C."/>
            <person name="Mitreva M."/>
            <person name="Hou S."/>
            <person name="Chen J."/>
            <person name="Wollam A."/>
            <person name="Pepin K.H."/>
            <person name="Johnson M."/>
            <person name="Bhonagiri V."/>
            <person name="Zhang X."/>
            <person name="Suruliraj S."/>
            <person name="Warren W."/>
            <person name="Chinwalla A."/>
            <person name="Mardis E.R."/>
            <person name="Wilson R.K."/>
        </authorList>
    </citation>
    <scope>NUCLEOTIDE SEQUENCE [LARGE SCALE GENOMIC DNA]</scope>
    <source>
        <strain evidence="10">DSM 22608 / JCM 16073 / KCTC 15190 / YIT 12066</strain>
    </source>
</reference>
<evidence type="ECO:0000256" key="3">
    <source>
        <dbReference type="ARBA" id="ARBA00022519"/>
    </source>
</evidence>
<gene>
    <name evidence="9" type="ORF">HMPREF9444_00725</name>
</gene>
<feature type="domain" description="Mce/MlaD" evidence="8">
    <location>
        <begin position="51"/>
        <end position="141"/>
    </location>
</feature>
<evidence type="ECO:0000256" key="4">
    <source>
        <dbReference type="ARBA" id="ARBA00022692"/>
    </source>
</evidence>
<dbReference type="OrthoDB" id="9806984at2"/>
<evidence type="ECO:0000259" key="8">
    <source>
        <dbReference type="Pfam" id="PF02470"/>
    </source>
</evidence>
<keyword evidence="4 7" id="KW-0812">Transmembrane</keyword>
<feature type="transmembrane region" description="Helical" evidence="7">
    <location>
        <begin position="25"/>
        <end position="44"/>
    </location>
</feature>
<proteinExistence type="predicted"/>
<keyword evidence="6 7" id="KW-0472">Membrane</keyword>
<name>E8LJ51_SUCHY</name>
<dbReference type="GO" id="GO:0005886">
    <property type="term" value="C:plasma membrane"/>
    <property type="evidence" value="ECO:0007669"/>
    <property type="project" value="UniProtKB-SubCell"/>
</dbReference>
<dbReference type="eggNOG" id="COG1463">
    <property type="taxonomic scope" value="Bacteria"/>
</dbReference>
<dbReference type="PANTHER" id="PTHR30462:SF2">
    <property type="entry name" value="INTERMEMBRANE TRANSPORT PROTEIN PQIB"/>
    <property type="match status" value="1"/>
</dbReference>
<keyword evidence="3" id="KW-0997">Cell inner membrane</keyword>
<keyword evidence="5 7" id="KW-1133">Transmembrane helix</keyword>
<dbReference type="Pfam" id="PF02470">
    <property type="entry name" value="MlaD"/>
    <property type="match status" value="2"/>
</dbReference>
<keyword evidence="10" id="KW-1185">Reference proteome</keyword>
<dbReference type="EMBL" id="AEVO01000034">
    <property type="protein sequence ID" value="EFY07475.1"/>
    <property type="molecule type" value="Genomic_DNA"/>
</dbReference>
<evidence type="ECO:0000313" key="10">
    <source>
        <dbReference type="Proteomes" id="UP000018458"/>
    </source>
</evidence>
<evidence type="ECO:0000313" key="9">
    <source>
        <dbReference type="EMBL" id="EFY07475.1"/>
    </source>
</evidence>
<protein>
    <recommendedName>
        <fullName evidence="8">Mce/MlaD domain-containing protein</fullName>
    </recommendedName>
</protein>
<dbReference type="STRING" id="762983.HMPREF9444_00725"/>
<keyword evidence="2" id="KW-1003">Cell membrane</keyword>
<dbReference type="Proteomes" id="UP000018458">
    <property type="component" value="Unassembled WGS sequence"/>
</dbReference>
<organism evidence="9 10">
    <name type="scientific">Succinatimonas hippei (strain DSM 22608 / JCM 16073 / KCTC 15190 / YIT 12066)</name>
    <dbReference type="NCBI Taxonomy" id="762983"/>
    <lineage>
        <taxon>Bacteria</taxon>
        <taxon>Pseudomonadati</taxon>
        <taxon>Pseudomonadota</taxon>
        <taxon>Gammaproteobacteria</taxon>
        <taxon>Aeromonadales</taxon>
        <taxon>Succinivibrionaceae</taxon>
        <taxon>Succinatimonas</taxon>
    </lineage>
</organism>
<evidence type="ECO:0000256" key="6">
    <source>
        <dbReference type="ARBA" id="ARBA00023136"/>
    </source>
</evidence>
<dbReference type="InterPro" id="IPR003399">
    <property type="entry name" value="Mce/MlaD"/>
</dbReference>
<evidence type="ECO:0000256" key="1">
    <source>
        <dbReference type="ARBA" id="ARBA00004533"/>
    </source>
</evidence>
<dbReference type="HOGENOM" id="CLU_018765_3_0_6"/>
<dbReference type="AlphaFoldDB" id="E8LJ51"/>
<dbReference type="eggNOG" id="COG3008">
    <property type="taxonomic scope" value="Bacteria"/>
</dbReference>
<comment type="subcellular location">
    <subcellularLocation>
        <location evidence="1">Cell inner membrane</location>
    </subcellularLocation>
</comment>
<evidence type="ECO:0000256" key="7">
    <source>
        <dbReference type="SAM" id="Phobius"/>
    </source>
</evidence>
<dbReference type="RefSeq" id="WP_009142939.1">
    <property type="nucleotide sequence ID" value="NZ_GL830971.1"/>
</dbReference>
<accession>E8LJ51</accession>
<evidence type="ECO:0000256" key="5">
    <source>
        <dbReference type="ARBA" id="ARBA00022989"/>
    </source>
</evidence>
<comment type="caution">
    <text evidence="9">The sequence shown here is derived from an EMBL/GenBank/DDBJ whole genome shotgun (WGS) entry which is preliminary data.</text>
</comment>
<feature type="domain" description="Mce/MlaD" evidence="8">
    <location>
        <begin position="170"/>
        <end position="231"/>
    </location>
</feature>
<dbReference type="InterPro" id="IPR051800">
    <property type="entry name" value="PqiA-PqiB_transport"/>
</dbReference>